<dbReference type="GO" id="GO:0016787">
    <property type="term" value="F:hydrolase activity"/>
    <property type="evidence" value="ECO:0007669"/>
    <property type="project" value="UniProtKB-KW"/>
</dbReference>
<dbReference type="SUPFAM" id="SSF56784">
    <property type="entry name" value="HAD-like"/>
    <property type="match status" value="1"/>
</dbReference>
<dbReference type="Gene3D" id="3.40.50.1000">
    <property type="entry name" value="HAD superfamily/HAD-like"/>
    <property type="match status" value="1"/>
</dbReference>
<dbReference type="InterPro" id="IPR006385">
    <property type="entry name" value="HAD_hydro_SerB1"/>
</dbReference>
<dbReference type="NCBIfam" id="TIGR01490">
    <property type="entry name" value="HAD-SF-IB-hyp1"/>
    <property type="match status" value="1"/>
</dbReference>
<dbReference type="PANTHER" id="PTHR43344">
    <property type="entry name" value="PHOSPHOSERINE PHOSPHATASE"/>
    <property type="match status" value="1"/>
</dbReference>
<evidence type="ECO:0000313" key="4">
    <source>
        <dbReference type="Proteomes" id="UP000316252"/>
    </source>
</evidence>
<dbReference type="Gene3D" id="1.20.1440.100">
    <property type="entry name" value="SG protein - dephosphorylation function"/>
    <property type="match status" value="1"/>
</dbReference>
<dbReference type="InterPro" id="IPR050582">
    <property type="entry name" value="HAD-like_SerB"/>
</dbReference>
<comment type="similarity">
    <text evidence="1">Belongs to the HAD-like hydrolase superfamily. SerB family.</text>
</comment>
<proteinExistence type="inferred from homology"/>
<dbReference type="Proteomes" id="UP000316252">
    <property type="component" value="Unassembled WGS sequence"/>
</dbReference>
<dbReference type="CDD" id="cd02612">
    <property type="entry name" value="HAD_PGPPase"/>
    <property type="match status" value="1"/>
</dbReference>
<accession>A0A506XXU3</accession>
<dbReference type="PANTHER" id="PTHR43344:SF15">
    <property type="entry name" value="PHOSPHOSERINE PHOSPHATASE SERB1"/>
    <property type="match status" value="1"/>
</dbReference>
<evidence type="ECO:0000256" key="1">
    <source>
        <dbReference type="ARBA" id="ARBA00009184"/>
    </source>
</evidence>
<dbReference type="Pfam" id="PF12710">
    <property type="entry name" value="HAD"/>
    <property type="match status" value="1"/>
</dbReference>
<name>A0A506XXU3_9MICO</name>
<evidence type="ECO:0000313" key="3">
    <source>
        <dbReference type="EMBL" id="TPW74107.1"/>
    </source>
</evidence>
<feature type="region of interest" description="Disordered" evidence="2">
    <location>
        <begin position="248"/>
        <end position="284"/>
    </location>
</feature>
<reference evidence="3 4" key="1">
    <citation type="submission" date="2019-06" db="EMBL/GenBank/DDBJ databases">
        <authorList>
            <person name="Li F."/>
        </authorList>
    </citation>
    <scope>NUCLEOTIDE SEQUENCE [LARGE SCALE GENOMIC DNA]</scope>
    <source>
        <strain evidence="3 4">10F1D-1</strain>
    </source>
</reference>
<organism evidence="3 4">
    <name type="scientific">Schumannella soli</name>
    <dbReference type="NCBI Taxonomy" id="2590779"/>
    <lineage>
        <taxon>Bacteria</taxon>
        <taxon>Bacillati</taxon>
        <taxon>Actinomycetota</taxon>
        <taxon>Actinomycetes</taxon>
        <taxon>Micrococcales</taxon>
        <taxon>Microbacteriaceae</taxon>
        <taxon>Schumannella</taxon>
    </lineage>
</organism>
<protein>
    <submittedName>
        <fullName evidence="3">HAD-IB family hydrolase</fullName>
    </submittedName>
</protein>
<comment type="caution">
    <text evidence="3">The sequence shown here is derived from an EMBL/GenBank/DDBJ whole genome shotgun (WGS) entry which is preliminary data.</text>
</comment>
<sequence length="284" mass="31191">MSDETGATSPAGAEPSSDRPIVAFFDVDNTLMRGTSLFHVGVEAFRRKVITWRDIAPFVWHQMRFTRVGENDAHLASARERALELVAGKTPEEIAHLAESIWEDRINPRLWPETVALAQAHIAKGHEVWLISATPWEVGDVIARRLGLTGALGTRVEVVDGQYTGRLVGHVMHGERKAVAARELVGAIGADLEDCWAYSDSRNDLPLLELVGNRIVVNPDAALERHAAEHSWPVLQLKAASLREAQKRVKREARAVRKSARRASPTAPLQNRQPGEAAAADPAD</sequence>
<dbReference type="NCBIfam" id="TIGR01488">
    <property type="entry name" value="HAD-SF-IB"/>
    <property type="match status" value="1"/>
</dbReference>
<dbReference type="EMBL" id="VHQG01000005">
    <property type="protein sequence ID" value="TPW74107.1"/>
    <property type="molecule type" value="Genomic_DNA"/>
</dbReference>
<evidence type="ECO:0000256" key="2">
    <source>
        <dbReference type="SAM" id="MobiDB-lite"/>
    </source>
</evidence>
<dbReference type="AlphaFoldDB" id="A0A506XXU3"/>
<dbReference type="RefSeq" id="WP_141164685.1">
    <property type="nucleotide sequence ID" value="NZ_VHQG01000005.1"/>
</dbReference>
<dbReference type="OrthoDB" id="25607at2"/>
<keyword evidence="4" id="KW-1185">Reference proteome</keyword>
<dbReference type="InterPro" id="IPR023214">
    <property type="entry name" value="HAD_sf"/>
</dbReference>
<dbReference type="InterPro" id="IPR036412">
    <property type="entry name" value="HAD-like_sf"/>
</dbReference>
<gene>
    <name evidence="3" type="ORF">FJ657_15810</name>
</gene>
<keyword evidence="3" id="KW-0378">Hydrolase</keyword>